<dbReference type="OrthoDB" id="529273at2759"/>
<organism evidence="12 13">
    <name type="scientific">Eumeta variegata</name>
    <name type="common">Bagworm moth</name>
    <name type="synonym">Eumeta japonica</name>
    <dbReference type="NCBI Taxonomy" id="151549"/>
    <lineage>
        <taxon>Eukaryota</taxon>
        <taxon>Metazoa</taxon>
        <taxon>Ecdysozoa</taxon>
        <taxon>Arthropoda</taxon>
        <taxon>Hexapoda</taxon>
        <taxon>Insecta</taxon>
        <taxon>Pterygota</taxon>
        <taxon>Neoptera</taxon>
        <taxon>Endopterygota</taxon>
        <taxon>Lepidoptera</taxon>
        <taxon>Glossata</taxon>
        <taxon>Ditrysia</taxon>
        <taxon>Tineoidea</taxon>
        <taxon>Psychidae</taxon>
        <taxon>Oiketicinae</taxon>
        <taxon>Eumeta</taxon>
    </lineage>
</organism>
<evidence type="ECO:0000256" key="4">
    <source>
        <dbReference type="ARBA" id="ARBA00022729"/>
    </source>
</evidence>
<dbReference type="InterPro" id="IPR007657">
    <property type="entry name" value="Glycosyltransferase_61"/>
</dbReference>
<keyword evidence="6" id="KW-0325">Glycoprotein</keyword>
<accession>A0A4C1YQN7</accession>
<evidence type="ECO:0000313" key="13">
    <source>
        <dbReference type="Proteomes" id="UP000299102"/>
    </source>
</evidence>
<evidence type="ECO:0000256" key="3">
    <source>
        <dbReference type="ARBA" id="ARBA00022679"/>
    </source>
</evidence>
<dbReference type="Proteomes" id="UP000299102">
    <property type="component" value="Unassembled WGS sequence"/>
</dbReference>
<dbReference type="STRING" id="151549.A0A4C1YQN7"/>
<evidence type="ECO:0000313" key="12">
    <source>
        <dbReference type="EMBL" id="GBP76717.1"/>
    </source>
</evidence>
<evidence type="ECO:0000256" key="9">
    <source>
        <dbReference type="ARBA" id="ARBA00048317"/>
    </source>
</evidence>
<dbReference type="GO" id="GO:0005788">
    <property type="term" value="C:endoplasmic reticulum lumen"/>
    <property type="evidence" value="ECO:0007669"/>
    <property type="project" value="TreeGrafter"/>
</dbReference>
<keyword evidence="4" id="KW-0732">Signal</keyword>
<evidence type="ECO:0000256" key="1">
    <source>
        <dbReference type="ARBA" id="ARBA00011970"/>
    </source>
</evidence>
<comment type="catalytic activity">
    <reaction evidence="10">
        <text>L-threonyl-[protein] + UDP-N-acetyl-alpha-D-glucosamine = 3-O-(N-acetyl-beta-D-glucosaminyl)-L-threonyl-[protein] + UDP + H(+)</text>
        <dbReference type="Rhea" id="RHEA:48908"/>
        <dbReference type="Rhea" id="RHEA-COMP:11060"/>
        <dbReference type="Rhea" id="RHEA-COMP:12252"/>
        <dbReference type="ChEBI" id="CHEBI:15378"/>
        <dbReference type="ChEBI" id="CHEBI:30013"/>
        <dbReference type="ChEBI" id="CHEBI:57705"/>
        <dbReference type="ChEBI" id="CHEBI:58223"/>
        <dbReference type="ChEBI" id="CHEBI:90840"/>
        <dbReference type="EC" id="2.4.1.255"/>
    </reaction>
</comment>
<evidence type="ECO:0000256" key="2">
    <source>
        <dbReference type="ARBA" id="ARBA00022676"/>
    </source>
</evidence>
<name>A0A4C1YQN7_EUMVA</name>
<proteinExistence type="predicted"/>
<dbReference type="EC" id="2.4.1.255" evidence="1"/>
<evidence type="ECO:0000256" key="5">
    <source>
        <dbReference type="ARBA" id="ARBA00022824"/>
    </source>
</evidence>
<evidence type="ECO:0000256" key="10">
    <source>
        <dbReference type="ARBA" id="ARBA00049432"/>
    </source>
</evidence>
<dbReference type="Pfam" id="PF04577">
    <property type="entry name" value="Glyco_transf_61"/>
    <property type="match status" value="1"/>
</dbReference>
<sequence length="177" mass="20837">MRKNDKIRITLLSRGTTYRAILNEKEIVEALNKIDGYEVRRVVYDKKISFVKQLEITHNTDVFVSMHGAGLTHLLFLPDWAAVFEVYNCEDPNCYADLTRLRGLKYITWERKDKLVQQDQGHHPEGGSHAKFTNYSFDVDEFLRLIEIGAEHVRNRKDFQNFIDASRKYMETVHEEL</sequence>
<dbReference type="AlphaFoldDB" id="A0A4C1YQN7"/>
<keyword evidence="5" id="KW-0256">Endoplasmic reticulum</keyword>
<protein>
    <recommendedName>
        <fullName evidence="7">EGF domain-specific O-linked N-acetylglucosamine transferase</fullName>
        <ecNumber evidence="1">2.4.1.255</ecNumber>
    </recommendedName>
    <alternativeName>
        <fullName evidence="8">Extracellular O-linked N-acetylglucosamine transferase</fullName>
    </alternativeName>
</protein>
<keyword evidence="13" id="KW-1185">Reference proteome</keyword>
<keyword evidence="3 12" id="KW-0808">Transferase</keyword>
<dbReference type="EMBL" id="BGZK01001300">
    <property type="protein sequence ID" value="GBP76717.1"/>
    <property type="molecule type" value="Genomic_DNA"/>
</dbReference>
<comment type="catalytic activity">
    <reaction evidence="9">
        <text>L-seryl-[protein] + UDP-N-acetyl-alpha-D-glucosamine = 3-O-(N-acetyl-beta-D-glucosaminyl)-L-seryl-[protein] + UDP + H(+)</text>
        <dbReference type="Rhea" id="RHEA:48904"/>
        <dbReference type="Rhea" id="RHEA-COMP:9863"/>
        <dbReference type="Rhea" id="RHEA-COMP:12251"/>
        <dbReference type="ChEBI" id="CHEBI:15378"/>
        <dbReference type="ChEBI" id="CHEBI:29999"/>
        <dbReference type="ChEBI" id="CHEBI:57705"/>
        <dbReference type="ChEBI" id="CHEBI:58223"/>
        <dbReference type="ChEBI" id="CHEBI:90838"/>
        <dbReference type="EC" id="2.4.1.255"/>
    </reaction>
</comment>
<dbReference type="PANTHER" id="PTHR20961">
    <property type="entry name" value="GLYCOSYLTRANSFERASE"/>
    <property type="match status" value="1"/>
</dbReference>
<evidence type="ECO:0000256" key="6">
    <source>
        <dbReference type="ARBA" id="ARBA00023180"/>
    </source>
</evidence>
<evidence type="ECO:0000259" key="11">
    <source>
        <dbReference type="Pfam" id="PF04577"/>
    </source>
</evidence>
<dbReference type="GO" id="GO:0097363">
    <property type="term" value="F:protein O-acetylglucosaminyltransferase activity"/>
    <property type="evidence" value="ECO:0007669"/>
    <property type="project" value="UniProtKB-EC"/>
</dbReference>
<gene>
    <name evidence="12" type="primary">Eogt</name>
    <name evidence="12" type="ORF">EVAR_52452_1</name>
</gene>
<comment type="caution">
    <text evidence="12">The sequence shown here is derived from an EMBL/GenBank/DDBJ whole genome shotgun (WGS) entry which is preliminary data.</text>
</comment>
<evidence type="ECO:0000256" key="7">
    <source>
        <dbReference type="ARBA" id="ARBA00040944"/>
    </source>
</evidence>
<evidence type="ECO:0000256" key="8">
    <source>
        <dbReference type="ARBA" id="ARBA00042574"/>
    </source>
</evidence>
<keyword evidence="2" id="KW-0328">Glycosyltransferase</keyword>
<reference evidence="12 13" key="1">
    <citation type="journal article" date="2019" name="Commun. Biol.">
        <title>The bagworm genome reveals a unique fibroin gene that provides high tensile strength.</title>
        <authorList>
            <person name="Kono N."/>
            <person name="Nakamura H."/>
            <person name="Ohtoshi R."/>
            <person name="Tomita M."/>
            <person name="Numata K."/>
            <person name="Arakawa K."/>
        </authorList>
    </citation>
    <scope>NUCLEOTIDE SEQUENCE [LARGE SCALE GENOMIC DNA]</scope>
</reference>
<dbReference type="InterPro" id="IPR049625">
    <property type="entry name" value="Glyco_transf_61_cat"/>
</dbReference>
<dbReference type="PANTHER" id="PTHR20961:SF148">
    <property type="entry name" value="EGF DOMAIN-SPECIFIC O-LINKED N-ACETYLGLUCOSAMINE TRANSFERASE"/>
    <property type="match status" value="1"/>
</dbReference>
<feature type="domain" description="Glycosyltransferase 61 catalytic" evidence="11">
    <location>
        <begin position="6"/>
        <end position="83"/>
    </location>
</feature>